<accession>A0ABP7P6P8</accession>
<protein>
    <submittedName>
        <fullName evidence="1">Uncharacterized protein</fullName>
    </submittedName>
</protein>
<proteinExistence type="predicted"/>
<evidence type="ECO:0000313" key="1">
    <source>
        <dbReference type="EMBL" id="GAA3960615.1"/>
    </source>
</evidence>
<evidence type="ECO:0000313" key="2">
    <source>
        <dbReference type="Proteomes" id="UP001500742"/>
    </source>
</evidence>
<reference evidence="2" key="1">
    <citation type="journal article" date="2019" name="Int. J. Syst. Evol. Microbiol.">
        <title>The Global Catalogue of Microorganisms (GCM) 10K type strain sequencing project: providing services to taxonomists for standard genome sequencing and annotation.</title>
        <authorList>
            <consortium name="The Broad Institute Genomics Platform"/>
            <consortium name="The Broad Institute Genome Sequencing Center for Infectious Disease"/>
            <person name="Wu L."/>
            <person name="Ma J."/>
        </authorList>
    </citation>
    <scope>NUCLEOTIDE SEQUENCE [LARGE SCALE GENOMIC DNA]</scope>
    <source>
        <strain evidence="2">JCM 16601</strain>
    </source>
</reference>
<dbReference type="EMBL" id="BAAAZC010000005">
    <property type="protein sequence ID" value="GAA3960615.1"/>
    <property type="molecule type" value="Genomic_DNA"/>
</dbReference>
<comment type="caution">
    <text evidence="1">The sequence shown here is derived from an EMBL/GenBank/DDBJ whole genome shotgun (WGS) entry which is preliminary data.</text>
</comment>
<sequence>MAEFENVQVWNDFEAIFNQQLPIAQSWSKLIDLLENIKAKSYWTQVRNIDIKTERKEIKDWFELTFSTDEITAETKCLWVGIQEYADKDDAKLYGIYLSGYDVAGPDEIDGDEPSYSPEDSMIILDNLSAIEKLINSDSDDYDFLDWLLPVAYCSLVLDDIIRQDLYKLLVLRHNDKMALAVGYDGGDYVTLSTIE</sequence>
<organism evidence="1 2">
    <name type="scientific">Mucilaginibacter dorajii</name>
    <dbReference type="NCBI Taxonomy" id="692994"/>
    <lineage>
        <taxon>Bacteria</taxon>
        <taxon>Pseudomonadati</taxon>
        <taxon>Bacteroidota</taxon>
        <taxon>Sphingobacteriia</taxon>
        <taxon>Sphingobacteriales</taxon>
        <taxon>Sphingobacteriaceae</taxon>
        <taxon>Mucilaginibacter</taxon>
    </lineage>
</organism>
<name>A0ABP7P6P8_9SPHI</name>
<gene>
    <name evidence="1" type="ORF">GCM10022210_05400</name>
</gene>
<dbReference type="Proteomes" id="UP001500742">
    <property type="component" value="Unassembled WGS sequence"/>
</dbReference>
<keyword evidence="2" id="KW-1185">Reference proteome</keyword>
<dbReference type="RefSeq" id="WP_259094572.1">
    <property type="nucleotide sequence ID" value="NZ_BAAAZC010000005.1"/>
</dbReference>